<feature type="transmembrane region" description="Helical" evidence="14">
    <location>
        <begin position="330"/>
        <end position="347"/>
    </location>
</feature>
<feature type="transmembrane region" description="Helical" evidence="14">
    <location>
        <begin position="218"/>
        <end position="236"/>
    </location>
</feature>
<dbReference type="InterPro" id="IPR050398">
    <property type="entry name" value="HssS/ArlS-like"/>
</dbReference>
<dbReference type="EC" id="2.7.13.3" evidence="3"/>
<reference evidence="17 18" key="1">
    <citation type="submission" date="2023-07" db="EMBL/GenBank/DDBJ databases">
        <authorList>
            <person name="Lian W.-H."/>
        </authorList>
    </citation>
    <scope>NUCLEOTIDE SEQUENCE [LARGE SCALE GENOMIC DNA]</scope>
    <source>
        <strain evidence="17 18">SYSU DXS3180</strain>
    </source>
</reference>
<evidence type="ECO:0000259" key="16">
    <source>
        <dbReference type="PROSITE" id="PS50885"/>
    </source>
</evidence>
<name>A0ABV3Z8E3_9BACT</name>
<feature type="transmembrane region" description="Helical" evidence="14">
    <location>
        <begin position="768"/>
        <end position="792"/>
    </location>
</feature>
<evidence type="ECO:0000259" key="15">
    <source>
        <dbReference type="PROSITE" id="PS50109"/>
    </source>
</evidence>
<dbReference type="SUPFAM" id="SSF47384">
    <property type="entry name" value="Homodimeric domain of signal transducing histidine kinase"/>
    <property type="match status" value="1"/>
</dbReference>
<dbReference type="RefSeq" id="WP_369327517.1">
    <property type="nucleotide sequence ID" value="NZ_JAULBC010000001.1"/>
</dbReference>
<dbReference type="InterPro" id="IPR003660">
    <property type="entry name" value="HAMP_dom"/>
</dbReference>
<dbReference type="InterPro" id="IPR003661">
    <property type="entry name" value="HisK_dim/P_dom"/>
</dbReference>
<keyword evidence="13 14" id="KW-0472">Membrane</keyword>
<dbReference type="InterPro" id="IPR003594">
    <property type="entry name" value="HATPase_dom"/>
</dbReference>
<dbReference type="Pfam" id="PF02518">
    <property type="entry name" value="HATPase_c"/>
    <property type="match status" value="1"/>
</dbReference>
<dbReference type="Gene3D" id="1.10.287.130">
    <property type="match status" value="1"/>
</dbReference>
<evidence type="ECO:0000256" key="7">
    <source>
        <dbReference type="ARBA" id="ARBA00022692"/>
    </source>
</evidence>
<keyword evidence="4" id="KW-1003">Cell membrane</keyword>
<dbReference type="SMART" id="SM00388">
    <property type="entry name" value="HisKA"/>
    <property type="match status" value="1"/>
</dbReference>
<dbReference type="PANTHER" id="PTHR45528:SF1">
    <property type="entry name" value="SENSOR HISTIDINE KINASE CPXA"/>
    <property type="match status" value="1"/>
</dbReference>
<feature type="transmembrane region" description="Helical" evidence="14">
    <location>
        <begin position="402"/>
        <end position="422"/>
    </location>
</feature>
<organism evidence="17 18">
    <name type="scientific">Danxiaibacter flavus</name>
    <dbReference type="NCBI Taxonomy" id="3049108"/>
    <lineage>
        <taxon>Bacteria</taxon>
        <taxon>Pseudomonadati</taxon>
        <taxon>Bacteroidota</taxon>
        <taxon>Chitinophagia</taxon>
        <taxon>Chitinophagales</taxon>
        <taxon>Chitinophagaceae</taxon>
        <taxon>Danxiaibacter</taxon>
    </lineage>
</organism>
<feature type="transmembrane region" description="Helical" evidence="14">
    <location>
        <begin position="144"/>
        <end position="161"/>
    </location>
</feature>
<keyword evidence="12" id="KW-0902">Two-component regulatory system</keyword>
<evidence type="ECO:0000313" key="18">
    <source>
        <dbReference type="Proteomes" id="UP001560573"/>
    </source>
</evidence>
<sequence length="1257" mass="144498">MIKALKDGILKHGYLFITAAWLYTISFVLTNYISFNASPGSVKKRLEGIITSYEKDFNAILDNDAVIEDLLKDGGNANKVAVGSRKFGVFTYTLNDLGNPLQVYWNTNSMAVNPKDLKREDGSYAVEYPNGMFELIKTSRQYKGSTYIIAGLIPFHWNYFIQNSYLQKKFEGLPWLDEYYKISKDGTGVPIKNSTGQILFHINQVQDVDTDQPTGLSIALRVIAIILSFVFIHAIAKDIADKRGFIAGLIFFVVVIFVVRLCSYLFPFPFHFRNYTLFFSGIYGSNIINKSLGDLLINITLLFWIIAFIKYNNLHLWKTSFSGNKKWMHVLSITCLCLLPVITYEFVELIRTLVVDSTISFDVTNFFSLNIYTVISFLVLCLIILCYYNLSHLLLLPAIRMNYSLFVRLCVVAVFGLLYIMMNIHAGSIDLKIITLLWLAVFLMLMEVRSNDYTIRIIRSSFFLFWVIFFSASITLLVVTQNSQVEMKKRRATAERLALQTDPQGENLFSFATTDFSKAFDNSDFSTLSNESVNRRFKDSLLKENFSGYLSKYDTRIYTFDSSANPLYNDDSVSYYALRSILKNRGKETRIPDLYYYENMAEKFTYIYEHEIKNRQDTSIGYLFIVARPKLYRSESLFPELFRQENNISTEIASGYSYALYSKQKLIANYNDYSLSDTLTKKQLPSLEFEIRKRGDNSELWYDAGKAKVVVLVKKNNWFAESLTFFAYVFTTFIVAVVLFHFCVIVFRSQFQWKNIRAIFNFNIRTQIQSTIIFISLFSFIVIGIVTISFFISRYDRNNRERLSKNIQVIANEVEKRIKSSLMFEEATEAGDNALNSPNGVLEKNVISISEEHNAEVNIYDKSGNLRASTQPMIYSKQIMSNKMQPVAFYNLRYDRRLVFVQDEAIGNFTYLSAYIPIRETNGDVIAYLNIPYLNTESELNQEISNFLVTLISLNAFIFLLAGAIAMLLTNRITSSFLFITNRMKEINLRKLNEEIVWNRNDEIGVLVKEYNKMVHKLEESAHALAQSEREDAWREMARQVAHEIKNPLTPMKLSIQYLQKAIDNNAANVKELSRRVADTLIEQIEQLTKIAGDFSQFANIGSNMLVERFDITDVLQSVISLYKTDSRLYILWDREDSEYFINADKVQLNRLFTNLIKNAIEASMENNPVRIMIRQYASDGFAIIAIQDYGVGIPPEMQPKIFVPNFTTKSSGTGLGLAICKAIVEKANGHIWFETQESIGTTFYVSIPLSDEVLEG</sequence>
<keyword evidence="6" id="KW-0808">Transferase</keyword>
<dbReference type="PANTHER" id="PTHR45528">
    <property type="entry name" value="SENSOR HISTIDINE KINASE CPXA"/>
    <property type="match status" value="1"/>
</dbReference>
<feature type="domain" description="Histidine kinase" evidence="15">
    <location>
        <begin position="1040"/>
        <end position="1252"/>
    </location>
</feature>
<evidence type="ECO:0000256" key="4">
    <source>
        <dbReference type="ARBA" id="ARBA00022475"/>
    </source>
</evidence>
<dbReference type="PROSITE" id="PS50885">
    <property type="entry name" value="HAMP"/>
    <property type="match status" value="1"/>
</dbReference>
<gene>
    <name evidence="17" type="ORF">QTN47_01405</name>
</gene>
<feature type="transmembrane region" description="Helical" evidence="14">
    <location>
        <begin position="725"/>
        <end position="747"/>
    </location>
</feature>
<evidence type="ECO:0000256" key="1">
    <source>
        <dbReference type="ARBA" id="ARBA00000085"/>
    </source>
</evidence>
<dbReference type="SMART" id="SM00387">
    <property type="entry name" value="HATPase_c"/>
    <property type="match status" value="1"/>
</dbReference>
<feature type="transmembrane region" description="Helical" evidence="14">
    <location>
        <begin position="457"/>
        <end position="479"/>
    </location>
</feature>
<evidence type="ECO:0000256" key="12">
    <source>
        <dbReference type="ARBA" id="ARBA00023012"/>
    </source>
</evidence>
<accession>A0ABV3Z8E3</accession>
<comment type="subcellular location">
    <subcellularLocation>
        <location evidence="2">Cell membrane</location>
        <topology evidence="2">Multi-pass membrane protein</topology>
    </subcellularLocation>
</comment>
<comment type="caution">
    <text evidence="17">The sequence shown here is derived from an EMBL/GenBank/DDBJ whole genome shotgun (WGS) entry which is preliminary data.</text>
</comment>
<dbReference type="Proteomes" id="UP001560573">
    <property type="component" value="Unassembled WGS sequence"/>
</dbReference>
<evidence type="ECO:0000256" key="6">
    <source>
        <dbReference type="ARBA" id="ARBA00022679"/>
    </source>
</evidence>
<dbReference type="SUPFAM" id="SSF55874">
    <property type="entry name" value="ATPase domain of HSP90 chaperone/DNA topoisomerase II/histidine kinase"/>
    <property type="match status" value="1"/>
</dbReference>
<keyword evidence="9 17" id="KW-0418">Kinase</keyword>
<proteinExistence type="predicted"/>
<evidence type="ECO:0000256" key="13">
    <source>
        <dbReference type="ARBA" id="ARBA00023136"/>
    </source>
</evidence>
<dbReference type="GO" id="GO:0016301">
    <property type="term" value="F:kinase activity"/>
    <property type="evidence" value="ECO:0007669"/>
    <property type="project" value="UniProtKB-KW"/>
</dbReference>
<dbReference type="Pfam" id="PF00512">
    <property type="entry name" value="HisKA"/>
    <property type="match status" value="1"/>
</dbReference>
<evidence type="ECO:0000256" key="3">
    <source>
        <dbReference type="ARBA" id="ARBA00012438"/>
    </source>
</evidence>
<keyword evidence="8" id="KW-0547">Nucleotide-binding</keyword>
<evidence type="ECO:0000256" key="11">
    <source>
        <dbReference type="ARBA" id="ARBA00022989"/>
    </source>
</evidence>
<evidence type="ECO:0000256" key="14">
    <source>
        <dbReference type="SAM" id="Phobius"/>
    </source>
</evidence>
<evidence type="ECO:0000256" key="9">
    <source>
        <dbReference type="ARBA" id="ARBA00022777"/>
    </source>
</evidence>
<keyword evidence="5" id="KW-0597">Phosphoprotein</keyword>
<feature type="transmembrane region" description="Helical" evidence="14">
    <location>
        <begin position="245"/>
        <end position="267"/>
    </location>
</feature>
<evidence type="ECO:0000256" key="5">
    <source>
        <dbReference type="ARBA" id="ARBA00022553"/>
    </source>
</evidence>
<feature type="transmembrane region" description="Helical" evidence="14">
    <location>
        <begin position="947"/>
        <end position="969"/>
    </location>
</feature>
<comment type="catalytic activity">
    <reaction evidence="1">
        <text>ATP + protein L-histidine = ADP + protein N-phospho-L-histidine.</text>
        <dbReference type="EC" id="2.7.13.3"/>
    </reaction>
</comment>
<keyword evidence="18" id="KW-1185">Reference proteome</keyword>
<feature type="transmembrane region" description="Helical" evidence="14">
    <location>
        <begin position="367"/>
        <end position="390"/>
    </location>
</feature>
<keyword evidence="7 14" id="KW-0812">Transmembrane</keyword>
<dbReference type="CDD" id="cd00082">
    <property type="entry name" value="HisKA"/>
    <property type="match status" value="1"/>
</dbReference>
<dbReference type="PRINTS" id="PR00344">
    <property type="entry name" value="BCTRLSENSOR"/>
</dbReference>
<evidence type="ECO:0000256" key="10">
    <source>
        <dbReference type="ARBA" id="ARBA00022840"/>
    </source>
</evidence>
<feature type="domain" description="HAMP" evidence="16">
    <location>
        <begin position="971"/>
        <end position="1023"/>
    </location>
</feature>
<evidence type="ECO:0000256" key="8">
    <source>
        <dbReference type="ARBA" id="ARBA00022741"/>
    </source>
</evidence>
<dbReference type="InterPro" id="IPR004358">
    <property type="entry name" value="Sig_transdc_His_kin-like_C"/>
</dbReference>
<keyword evidence="10" id="KW-0067">ATP-binding</keyword>
<protein>
    <recommendedName>
        <fullName evidence="3">histidine kinase</fullName>
        <ecNumber evidence="3">2.7.13.3</ecNumber>
    </recommendedName>
</protein>
<evidence type="ECO:0000313" key="17">
    <source>
        <dbReference type="EMBL" id="MEX6686128.1"/>
    </source>
</evidence>
<dbReference type="InterPro" id="IPR036097">
    <property type="entry name" value="HisK_dim/P_sf"/>
</dbReference>
<dbReference type="EMBL" id="JAULBC010000001">
    <property type="protein sequence ID" value="MEX6686128.1"/>
    <property type="molecule type" value="Genomic_DNA"/>
</dbReference>
<dbReference type="Gene3D" id="3.30.565.10">
    <property type="entry name" value="Histidine kinase-like ATPase, C-terminal domain"/>
    <property type="match status" value="1"/>
</dbReference>
<dbReference type="CDD" id="cd00075">
    <property type="entry name" value="HATPase"/>
    <property type="match status" value="1"/>
</dbReference>
<feature type="transmembrane region" description="Helical" evidence="14">
    <location>
        <begin position="12"/>
        <end position="35"/>
    </location>
</feature>
<dbReference type="InterPro" id="IPR005467">
    <property type="entry name" value="His_kinase_dom"/>
</dbReference>
<dbReference type="InterPro" id="IPR036890">
    <property type="entry name" value="HATPase_C_sf"/>
</dbReference>
<dbReference type="PROSITE" id="PS50109">
    <property type="entry name" value="HIS_KIN"/>
    <property type="match status" value="1"/>
</dbReference>
<dbReference type="SUPFAM" id="SSF158472">
    <property type="entry name" value="HAMP domain-like"/>
    <property type="match status" value="1"/>
</dbReference>
<feature type="transmembrane region" description="Helical" evidence="14">
    <location>
        <begin position="287"/>
        <end position="309"/>
    </location>
</feature>
<evidence type="ECO:0000256" key="2">
    <source>
        <dbReference type="ARBA" id="ARBA00004651"/>
    </source>
</evidence>
<dbReference type="Gene3D" id="6.10.340.10">
    <property type="match status" value="1"/>
</dbReference>
<keyword evidence="11 14" id="KW-1133">Transmembrane helix</keyword>